<sequence length="435" mass="48812">MQSRRSFLGTVSVPAAAALGFSIRPVELRATAHDIAENLRKHPGTASALAADEDFWFEVAQAFTVDRSLVNLNNGGVSPAPSLVQDAMKRHLDFSNLAPTYTMWQVLEPQREGVRDRMARQWGVDAEEIAFTRNSSESLQAVQFGIDLQRGDEVLTTTQDYGRMITTFRQRVRREGIVLNQIQIPVPAEDPEEIVRLFAEAITPRTKAILACHMINLTGQILPVTELNALARQHGIPLIIDGAHALAHFDFSLAELDVDNYSTSLHKWLFAPHGTGLLYVRREKIPDIWPLMAAPERMDTDIRKFEEIGTHPAANYLAIGEALTFHQGLGPKRKEERLIYLRDYWAEKLLQNDNVRLHTSLKPGFACGIACVQVEGIETNDLRDYLWNDYRIISVAINHSEFQGLRVSPSVYTTLPELDRFVDAVDGVARRGLPA</sequence>
<dbReference type="InterPro" id="IPR000192">
    <property type="entry name" value="Aminotrans_V_dom"/>
</dbReference>
<keyword evidence="1" id="KW-0663">Pyridoxal phosphate</keyword>
<dbReference type="Pfam" id="PF00266">
    <property type="entry name" value="Aminotran_5"/>
    <property type="match status" value="1"/>
</dbReference>
<accession>A0A381Q6R5</accession>
<proteinExistence type="predicted"/>
<name>A0A381Q6R5_9ZZZZ</name>
<dbReference type="InterPro" id="IPR015422">
    <property type="entry name" value="PyrdxlP-dep_Trfase_small"/>
</dbReference>
<dbReference type="PANTHER" id="PTHR43092">
    <property type="entry name" value="L-CYSTEINE DESULFHYDRASE"/>
    <property type="match status" value="1"/>
</dbReference>
<dbReference type="PANTHER" id="PTHR43092:SF6">
    <property type="entry name" value="BLR1280 PROTEIN"/>
    <property type="match status" value="1"/>
</dbReference>
<dbReference type="InterPro" id="IPR015421">
    <property type="entry name" value="PyrdxlP-dep_Trfase_major"/>
</dbReference>
<dbReference type="AlphaFoldDB" id="A0A381Q6R5"/>
<protein>
    <recommendedName>
        <fullName evidence="2">Aminotransferase class V domain-containing protein</fullName>
    </recommendedName>
</protein>
<feature type="domain" description="Aminotransferase class V" evidence="2">
    <location>
        <begin position="72"/>
        <end position="393"/>
    </location>
</feature>
<dbReference type="Gene3D" id="3.90.1150.10">
    <property type="entry name" value="Aspartate Aminotransferase, domain 1"/>
    <property type="match status" value="1"/>
</dbReference>
<reference evidence="3" key="1">
    <citation type="submission" date="2018-05" db="EMBL/GenBank/DDBJ databases">
        <authorList>
            <person name="Lanie J.A."/>
            <person name="Ng W.-L."/>
            <person name="Kazmierczak K.M."/>
            <person name="Andrzejewski T.M."/>
            <person name="Davidsen T.M."/>
            <person name="Wayne K.J."/>
            <person name="Tettelin H."/>
            <person name="Glass J.I."/>
            <person name="Rusch D."/>
            <person name="Podicherti R."/>
            <person name="Tsui H.-C.T."/>
            <person name="Winkler M.E."/>
        </authorList>
    </citation>
    <scope>NUCLEOTIDE SEQUENCE</scope>
</reference>
<dbReference type="InterPro" id="IPR015424">
    <property type="entry name" value="PyrdxlP-dep_Trfase"/>
</dbReference>
<dbReference type="EMBL" id="UINC01001199">
    <property type="protein sequence ID" value="SUZ74079.1"/>
    <property type="molecule type" value="Genomic_DNA"/>
</dbReference>
<evidence type="ECO:0000259" key="2">
    <source>
        <dbReference type="Pfam" id="PF00266"/>
    </source>
</evidence>
<dbReference type="Gene3D" id="3.40.640.10">
    <property type="entry name" value="Type I PLP-dependent aspartate aminotransferase-like (Major domain)"/>
    <property type="match status" value="1"/>
</dbReference>
<dbReference type="PROSITE" id="PS51318">
    <property type="entry name" value="TAT"/>
    <property type="match status" value="1"/>
</dbReference>
<organism evidence="3">
    <name type="scientific">marine metagenome</name>
    <dbReference type="NCBI Taxonomy" id="408172"/>
    <lineage>
        <taxon>unclassified sequences</taxon>
        <taxon>metagenomes</taxon>
        <taxon>ecological metagenomes</taxon>
    </lineage>
</organism>
<evidence type="ECO:0000256" key="1">
    <source>
        <dbReference type="ARBA" id="ARBA00022898"/>
    </source>
</evidence>
<evidence type="ECO:0000313" key="3">
    <source>
        <dbReference type="EMBL" id="SUZ74079.1"/>
    </source>
</evidence>
<dbReference type="InterPro" id="IPR006311">
    <property type="entry name" value="TAT_signal"/>
</dbReference>
<dbReference type="SUPFAM" id="SSF53383">
    <property type="entry name" value="PLP-dependent transferases"/>
    <property type="match status" value="1"/>
</dbReference>
<gene>
    <name evidence="3" type="ORF">METZ01_LOCUS26933</name>
</gene>